<dbReference type="Pfam" id="PF06985">
    <property type="entry name" value="HET"/>
    <property type="match status" value="1"/>
</dbReference>
<dbReference type="PANTHER" id="PTHR10622:SF10">
    <property type="entry name" value="HET DOMAIN-CONTAINING PROTEIN"/>
    <property type="match status" value="1"/>
</dbReference>
<dbReference type="InterPro" id="IPR058525">
    <property type="entry name" value="DUF8212"/>
</dbReference>
<keyword evidence="4" id="KW-1185">Reference proteome</keyword>
<feature type="domain" description="Heterokaryon incompatibility" evidence="1">
    <location>
        <begin position="22"/>
        <end position="111"/>
    </location>
</feature>
<dbReference type="AlphaFoldDB" id="A0AA38X6S0"/>
<name>A0AA38X6S0_9EURO</name>
<dbReference type="Pfam" id="PF26640">
    <property type="entry name" value="DUF8212"/>
    <property type="match status" value="1"/>
</dbReference>
<evidence type="ECO:0000313" key="4">
    <source>
        <dbReference type="Proteomes" id="UP001172673"/>
    </source>
</evidence>
<evidence type="ECO:0000313" key="3">
    <source>
        <dbReference type="EMBL" id="KAJ9607804.1"/>
    </source>
</evidence>
<evidence type="ECO:0000259" key="1">
    <source>
        <dbReference type="Pfam" id="PF06985"/>
    </source>
</evidence>
<gene>
    <name evidence="3" type="ORF">H2200_007883</name>
</gene>
<dbReference type="PANTHER" id="PTHR10622">
    <property type="entry name" value="HET DOMAIN-CONTAINING PROTEIN"/>
    <property type="match status" value="1"/>
</dbReference>
<evidence type="ECO:0008006" key="5">
    <source>
        <dbReference type="Google" id="ProtNLM"/>
    </source>
</evidence>
<evidence type="ECO:0000259" key="2">
    <source>
        <dbReference type="Pfam" id="PF26640"/>
    </source>
</evidence>
<comment type="caution">
    <text evidence="3">The sequence shown here is derived from an EMBL/GenBank/DDBJ whole genome shotgun (WGS) entry which is preliminary data.</text>
</comment>
<proteinExistence type="predicted"/>
<organism evidence="3 4">
    <name type="scientific">Cladophialophora chaetospira</name>
    <dbReference type="NCBI Taxonomy" id="386627"/>
    <lineage>
        <taxon>Eukaryota</taxon>
        <taxon>Fungi</taxon>
        <taxon>Dikarya</taxon>
        <taxon>Ascomycota</taxon>
        <taxon>Pezizomycotina</taxon>
        <taxon>Eurotiomycetes</taxon>
        <taxon>Chaetothyriomycetidae</taxon>
        <taxon>Chaetothyriales</taxon>
        <taxon>Herpotrichiellaceae</taxon>
        <taxon>Cladophialophora</taxon>
    </lineage>
</organism>
<dbReference type="EMBL" id="JAPDRK010000011">
    <property type="protein sequence ID" value="KAJ9607804.1"/>
    <property type="molecule type" value="Genomic_DNA"/>
</dbReference>
<dbReference type="Proteomes" id="UP001172673">
    <property type="component" value="Unassembled WGS sequence"/>
</dbReference>
<accession>A0AA38X6S0</accession>
<protein>
    <recommendedName>
        <fullName evidence="5">Heterokaryon incompatibility domain-containing protein</fullName>
    </recommendedName>
</protein>
<feature type="domain" description="DUF8212" evidence="2">
    <location>
        <begin position="218"/>
        <end position="245"/>
    </location>
</feature>
<reference evidence="3" key="1">
    <citation type="submission" date="2022-10" db="EMBL/GenBank/DDBJ databases">
        <title>Culturing micro-colonial fungi from biological soil crusts in the Mojave desert and describing Neophaeococcomyces mojavensis, and introducing the new genera and species Taxawa tesnikishii.</title>
        <authorList>
            <person name="Kurbessoian T."/>
            <person name="Stajich J.E."/>
        </authorList>
    </citation>
    <scope>NUCLEOTIDE SEQUENCE</scope>
    <source>
        <strain evidence="3">TK_41</strain>
    </source>
</reference>
<sequence>MRLINVKTTQLEEFPSGRVPKYAILSHRWEADEVSFQDMGQQKTFGKKGLAKIQSACWQTRNRGLLYLWVDTCCIDKTSSSELGEAINSMYRWYQEAEICFAYLTDVEAHKQPDIMGSVWFTRGWTLQELIAPKIVNFHDRNWVPLGTKDGLSHHLSQFTGIPMNVLVGHDKPSSCSIAQRMSWASRRQTERIEDRAYSLLGIFDVSMPMLYGEGEKSFARLQEEILRHSDDQSIFAWDRGLDGSFGEHSGLLATSPSNFVTCRSVSRSSQGLPNLGRFELTNVGLSISLLTIPWTMETYLCILHCTLKDCPDFRLGVFLERLFSSQGAEQFARVAFNGNTVLRVPLQTVLQDVHRRVRLIHVRPNINDAPLRRWYGFRLHEFEVPEYSIDELYRTTFHYRATLRAFTRYTREEKRAARQFYPNGLEGLPPRPLFFAMPRGRSDGTEPIRGTTAIFYIPPSKKDKKGDRVCWMKFGFDKDFCPMVMFGRRKSLWGGNAAHLAADEESYIDAEEDFGKHALLFRNDWINQLHASEEDREIAELWRLRHYCVLKGHRDIGLDRKIEFLGLHISIRLEPIPPNYTPEGRPISLLPGMNVWTIRVTPWGDHSKNGGNKAAQRTGELFLRSIDDIFMAA</sequence>
<dbReference type="InterPro" id="IPR010730">
    <property type="entry name" value="HET"/>
</dbReference>